<organism evidence="2 3">
    <name type="scientific">Pleurodeles waltl</name>
    <name type="common">Iberian ribbed newt</name>
    <dbReference type="NCBI Taxonomy" id="8319"/>
    <lineage>
        <taxon>Eukaryota</taxon>
        <taxon>Metazoa</taxon>
        <taxon>Chordata</taxon>
        <taxon>Craniata</taxon>
        <taxon>Vertebrata</taxon>
        <taxon>Euteleostomi</taxon>
        <taxon>Amphibia</taxon>
        <taxon>Batrachia</taxon>
        <taxon>Caudata</taxon>
        <taxon>Salamandroidea</taxon>
        <taxon>Salamandridae</taxon>
        <taxon>Pleurodelinae</taxon>
        <taxon>Pleurodeles</taxon>
    </lineage>
</organism>
<evidence type="ECO:0000313" key="2">
    <source>
        <dbReference type="EMBL" id="KAJ1082429.1"/>
    </source>
</evidence>
<protein>
    <submittedName>
        <fullName evidence="2">Uncharacterized protein</fullName>
    </submittedName>
</protein>
<sequence>MATVHLNWKGDDETITVVVIPNLGEDLILGTDYVDFTSLLEKAGQEHEHLYQPLARRSVFDGPARCGPCTNPTCAGAATSVPATHAEEADQGSHLVTKAGLRRVERPVVVRRNAHNGGAVSSGAGGRNGAHQRKQEGEEEADGGTDISASQEA</sequence>
<keyword evidence="3" id="KW-1185">Reference proteome</keyword>
<evidence type="ECO:0000313" key="3">
    <source>
        <dbReference type="Proteomes" id="UP001066276"/>
    </source>
</evidence>
<dbReference type="Proteomes" id="UP001066276">
    <property type="component" value="Chromosome 12"/>
</dbReference>
<comment type="caution">
    <text evidence="2">The sequence shown here is derived from an EMBL/GenBank/DDBJ whole genome shotgun (WGS) entry which is preliminary data.</text>
</comment>
<proteinExistence type="predicted"/>
<evidence type="ECO:0000256" key="1">
    <source>
        <dbReference type="SAM" id="MobiDB-lite"/>
    </source>
</evidence>
<name>A0AAV7KWJ8_PLEWA</name>
<accession>A0AAV7KWJ8</accession>
<dbReference type="EMBL" id="JANPWB010000016">
    <property type="protein sequence ID" value="KAJ1082429.1"/>
    <property type="molecule type" value="Genomic_DNA"/>
</dbReference>
<gene>
    <name evidence="2" type="ORF">NDU88_002597</name>
</gene>
<dbReference type="AlphaFoldDB" id="A0AAV7KWJ8"/>
<feature type="region of interest" description="Disordered" evidence="1">
    <location>
        <begin position="106"/>
        <end position="153"/>
    </location>
</feature>
<reference evidence="2" key="1">
    <citation type="journal article" date="2022" name="bioRxiv">
        <title>Sequencing and chromosome-scale assembly of the giantPleurodeles waltlgenome.</title>
        <authorList>
            <person name="Brown T."/>
            <person name="Elewa A."/>
            <person name="Iarovenko S."/>
            <person name="Subramanian E."/>
            <person name="Araus A.J."/>
            <person name="Petzold A."/>
            <person name="Susuki M."/>
            <person name="Suzuki K.-i.T."/>
            <person name="Hayashi T."/>
            <person name="Toyoda A."/>
            <person name="Oliveira C."/>
            <person name="Osipova E."/>
            <person name="Leigh N.D."/>
            <person name="Simon A."/>
            <person name="Yun M.H."/>
        </authorList>
    </citation>
    <scope>NUCLEOTIDE SEQUENCE</scope>
    <source>
        <strain evidence="2">20211129_DDA</strain>
        <tissue evidence="2">Liver</tissue>
    </source>
</reference>